<organism evidence="2 3">
    <name type="scientific">Galerina marginata (strain CBS 339.88)</name>
    <dbReference type="NCBI Taxonomy" id="685588"/>
    <lineage>
        <taxon>Eukaryota</taxon>
        <taxon>Fungi</taxon>
        <taxon>Dikarya</taxon>
        <taxon>Basidiomycota</taxon>
        <taxon>Agaricomycotina</taxon>
        <taxon>Agaricomycetes</taxon>
        <taxon>Agaricomycetidae</taxon>
        <taxon>Agaricales</taxon>
        <taxon>Agaricineae</taxon>
        <taxon>Strophariaceae</taxon>
        <taxon>Galerina</taxon>
    </lineage>
</organism>
<dbReference type="Proteomes" id="UP000027222">
    <property type="component" value="Unassembled WGS sequence"/>
</dbReference>
<evidence type="ECO:0000313" key="2">
    <source>
        <dbReference type="EMBL" id="KDR77311.1"/>
    </source>
</evidence>
<feature type="region of interest" description="Disordered" evidence="1">
    <location>
        <begin position="138"/>
        <end position="166"/>
    </location>
</feature>
<name>A0A067T2D9_GALM3</name>
<accession>A0A067T2D9</accession>
<reference evidence="3" key="1">
    <citation type="journal article" date="2014" name="Proc. Natl. Acad. Sci. U.S.A.">
        <title>Extensive sampling of basidiomycete genomes demonstrates inadequacy of the white-rot/brown-rot paradigm for wood decay fungi.</title>
        <authorList>
            <person name="Riley R."/>
            <person name="Salamov A.A."/>
            <person name="Brown D.W."/>
            <person name="Nagy L.G."/>
            <person name="Floudas D."/>
            <person name="Held B.W."/>
            <person name="Levasseur A."/>
            <person name="Lombard V."/>
            <person name="Morin E."/>
            <person name="Otillar R."/>
            <person name="Lindquist E.A."/>
            <person name="Sun H."/>
            <person name="LaButti K.M."/>
            <person name="Schmutz J."/>
            <person name="Jabbour D."/>
            <person name="Luo H."/>
            <person name="Baker S.E."/>
            <person name="Pisabarro A.G."/>
            <person name="Walton J.D."/>
            <person name="Blanchette R.A."/>
            <person name="Henrissat B."/>
            <person name="Martin F."/>
            <person name="Cullen D."/>
            <person name="Hibbett D.S."/>
            <person name="Grigoriev I.V."/>
        </authorList>
    </citation>
    <scope>NUCLEOTIDE SEQUENCE [LARGE SCALE GENOMIC DNA]</scope>
    <source>
        <strain evidence="3">CBS 339.88</strain>
    </source>
</reference>
<evidence type="ECO:0000256" key="1">
    <source>
        <dbReference type="SAM" id="MobiDB-lite"/>
    </source>
</evidence>
<gene>
    <name evidence="2" type="ORF">GALMADRAFT_440924</name>
</gene>
<feature type="compositionally biased region" description="Basic residues" evidence="1">
    <location>
        <begin position="142"/>
        <end position="158"/>
    </location>
</feature>
<dbReference type="HOGENOM" id="CLU_1602834_0_0_1"/>
<sequence length="166" mass="18487">MAPRPSLKRIPVAVRTLPQPSLQTSWFLRCAQHRSFKPATPTPPSSLCGECRLGHSSVSPARCRSLILFRQMGFRSLLYIMMMPKSFQHGILRSRVSEKFDATIVCHGSHRTMTTGWPALGQATARFRGLSLSGRSELTPRFARHLPKTRSKGKRSGSKRPSGSIT</sequence>
<keyword evidence="3" id="KW-1185">Reference proteome</keyword>
<dbReference type="EMBL" id="KL142377">
    <property type="protein sequence ID" value="KDR77311.1"/>
    <property type="molecule type" value="Genomic_DNA"/>
</dbReference>
<protein>
    <submittedName>
        <fullName evidence="2">Uncharacterized protein</fullName>
    </submittedName>
</protein>
<evidence type="ECO:0000313" key="3">
    <source>
        <dbReference type="Proteomes" id="UP000027222"/>
    </source>
</evidence>
<proteinExistence type="predicted"/>
<dbReference type="AlphaFoldDB" id="A0A067T2D9"/>